<gene>
    <name evidence="21" type="ORF">MSYG_2333</name>
</gene>
<dbReference type="GO" id="GO:0003712">
    <property type="term" value="F:transcription coregulator activity"/>
    <property type="evidence" value="ECO:0007669"/>
    <property type="project" value="TreeGrafter"/>
</dbReference>
<feature type="domain" description="PHD-type" evidence="18">
    <location>
        <begin position="39"/>
        <end position="101"/>
    </location>
</feature>
<dbReference type="Proteomes" id="UP000186303">
    <property type="component" value="Chromosome 3"/>
</dbReference>
<dbReference type="InterPro" id="IPR002717">
    <property type="entry name" value="HAT_MYST-type"/>
</dbReference>
<dbReference type="PANTHER" id="PTHR10615:SF161">
    <property type="entry name" value="HISTONE ACETYLTRANSFERASE KAT7"/>
    <property type="match status" value="1"/>
</dbReference>
<dbReference type="SMART" id="SM00249">
    <property type="entry name" value="PHD"/>
    <property type="match status" value="2"/>
</dbReference>
<dbReference type="FunFam" id="3.40.630.30:FF:000001">
    <property type="entry name" value="Histone acetyltransferase"/>
    <property type="match status" value="1"/>
</dbReference>
<dbReference type="GO" id="GO:0003682">
    <property type="term" value="F:chromatin binding"/>
    <property type="evidence" value="ECO:0007669"/>
    <property type="project" value="TreeGrafter"/>
</dbReference>
<feature type="domain" description="PHD-type" evidence="18">
    <location>
        <begin position="98"/>
        <end position="148"/>
    </location>
</feature>
<dbReference type="GO" id="GO:0031507">
    <property type="term" value="P:heterochromatin formation"/>
    <property type="evidence" value="ECO:0007669"/>
    <property type="project" value="UniProtKB-ARBA"/>
</dbReference>
<evidence type="ECO:0000256" key="8">
    <source>
        <dbReference type="ARBA" id="ARBA00022833"/>
    </source>
</evidence>
<evidence type="ECO:0000259" key="18">
    <source>
        <dbReference type="PROSITE" id="PS50016"/>
    </source>
</evidence>
<accession>A0A1M8A6E8</accession>
<reference evidence="22" key="1">
    <citation type="journal article" date="2017" name="Nucleic Acids Res.">
        <title>Proteogenomics produces comprehensive and highly accurate protein-coding gene annotation in a complete genome assembly of Malassezia sympodialis.</title>
        <authorList>
            <person name="Zhu Y."/>
            <person name="Engstroem P.G."/>
            <person name="Tellgren-Roth C."/>
            <person name="Baudo C.D."/>
            <person name="Kennell J.C."/>
            <person name="Sun S."/>
            <person name="Billmyre R.B."/>
            <person name="Schroeder M.S."/>
            <person name="Andersson A."/>
            <person name="Holm T."/>
            <person name="Sigurgeirsson B."/>
            <person name="Wu G."/>
            <person name="Sankaranarayanan S.R."/>
            <person name="Siddharthan R."/>
            <person name="Sanyal K."/>
            <person name="Lundeberg J."/>
            <person name="Nystedt B."/>
            <person name="Boekhout T."/>
            <person name="Dawson T.L. Jr."/>
            <person name="Heitman J."/>
            <person name="Scheynius A."/>
            <person name="Lehtioe J."/>
        </authorList>
    </citation>
    <scope>NUCLEOTIDE SEQUENCE [LARGE SCALE GENOMIC DNA]</scope>
    <source>
        <strain evidence="22">ATCC 42132</strain>
    </source>
</reference>
<evidence type="ECO:0000256" key="16">
    <source>
        <dbReference type="RuleBase" id="RU361211"/>
    </source>
</evidence>
<keyword evidence="13 16" id="KW-0539">Nucleus</keyword>
<keyword evidence="22" id="KW-1185">Reference proteome</keyword>
<feature type="active site" description="Proton donor/acceptor" evidence="14">
    <location>
        <position position="442"/>
    </location>
</feature>
<dbReference type="PANTHER" id="PTHR10615">
    <property type="entry name" value="HISTONE ACETYLTRANSFERASE"/>
    <property type="match status" value="1"/>
</dbReference>
<comment type="similarity">
    <text evidence="2 16">Belongs to the MYST (SAS/MOZ) family.</text>
</comment>
<evidence type="ECO:0000256" key="4">
    <source>
        <dbReference type="ARBA" id="ARBA00022679"/>
    </source>
</evidence>
<evidence type="ECO:0000256" key="1">
    <source>
        <dbReference type="ARBA" id="ARBA00004123"/>
    </source>
</evidence>
<dbReference type="PROSITE" id="PS50016">
    <property type="entry name" value="ZF_PHD_2"/>
    <property type="match status" value="2"/>
</dbReference>
<evidence type="ECO:0000256" key="15">
    <source>
        <dbReference type="PROSITE-ProRule" id="PRU00175"/>
    </source>
</evidence>
<dbReference type="Gene3D" id="3.30.60.60">
    <property type="entry name" value="N-acetyl transferase-like"/>
    <property type="match status" value="1"/>
</dbReference>
<keyword evidence="5" id="KW-0479">Metal-binding</keyword>
<sequence>MGASAAARPAPDGTDKTAAGRRRYGVTKKRASASASQHVRLCAFCLGTEAHNRHTNVPEPLVECSDCGSCGHASCMHWDQAGKKFAVVRTYDWRCMECKMCEVCLDKGDDEQIMFCDRCDRGWHLYCLRPALDKPPRGLWYCPMCRPPKPAVPKRSESPHKEAPPKKIVRLRVARKEDTTATQAPGSAEPVDVDDAPFSGLLEGEDADTQAQLPTQEDQERFHCSMRAAEQLLGGAVNVPARSRSATPVLPSIGSTHATAAASGYAMPISMIRFGAYDIDTWFQAPFPEEYTRVPDGRLWVCEFCLKYMKSRFMAMRHRMKCMMHHPPGQEIYRACGISVFEVDGSKNKIYCQNLCLLAKLFLDHKTLYYDVEPFLFYVFVESDEHGSHFVGYYSKEKRSPMDYNVSCIMTLPIHQRRGWGYFLIEMSYLLSRKEHRLGSPEKPLSDLGFLTYRSYWRLAVMRVLSAEPQCSLEDITARTGMKMDDVLYTLQDNHMLHVFYNGTSEGRLPPEYFATDKAGSPAPEAKPAPNDYTIRVDPEAVRAFLAQHDAKQYVRVQPDKLRWTPFLLKQAPVEDAK</sequence>
<comment type="catalytic activity">
    <reaction evidence="16">
        <text>L-lysyl-[protein] + acetyl-CoA = N(6)-acetyl-L-lysyl-[protein] + CoA + H(+)</text>
        <dbReference type="Rhea" id="RHEA:45948"/>
        <dbReference type="Rhea" id="RHEA-COMP:9752"/>
        <dbReference type="Rhea" id="RHEA-COMP:10731"/>
        <dbReference type="ChEBI" id="CHEBI:15378"/>
        <dbReference type="ChEBI" id="CHEBI:29969"/>
        <dbReference type="ChEBI" id="CHEBI:57287"/>
        <dbReference type="ChEBI" id="CHEBI:57288"/>
        <dbReference type="ChEBI" id="CHEBI:61930"/>
        <dbReference type="EC" id="2.3.1.48"/>
    </reaction>
</comment>
<evidence type="ECO:0000313" key="21">
    <source>
        <dbReference type="EMBL" id="SHO77991.1"/>
    </source>
</evidence>
<protein>
    <recommendedName>
        <fullName evidence="3 16">Histone acetyltransferase</fullName>
        <ecNumber evidence="3 16">2.3.1.48</ecNumber>
    </recommendedName>
</protein>
<evidence type="ECO:0000256" key="6">
    <source>
        <dbReference type="ARBA" id="ARBA00022737"/>
    </source>
</evidence>
<dbReference type="FunFam" id="3.30.60.60:FF:000001">
    <property type="entry name" value="Histone acetyltransferase"/>
    <property type="match status" value="1"/>
</dbReference>
<comment type="subcellular location">
    <subcellularLocation>
        <location evidence="1 16">Nucleus</location>
    </subcellularLocation>
</comment>
<dbReference type="Pfam" id="PF17772">
    <property type="entry name" value="zf-MYST"/>
    <property type="match status" value="1"/>
</dbReference>
<dbReference type="InterPro" id="IPR001965">
    <property type="entry name" value="Znf_PHD"/>
</dbReference>
<evidence type="ECO:0000256" key="17">
    <source>
        <dbReference type="SAM" id="MobiDB-lite"/>
    </source>
</evidence>
<dbReference type="GO" id="GO:1990467">
    <property type="term" value="C:NuA3a histone acetyltransferase complex"/>
    <property type="evidence" value="ECO:0007669"/>
    <property type="project" value="TreeGrafter"/>
</dbReference>
<dbReference type="Gene3D" id="3.30.40.10">
    <property type="entry name" value="Zinc/RING finger domain, C3HC4 (zinc finger)"/>
    <property type="match status" value="1"/>
</dbReference>
<dbReference type="OMA" id="STLYEIH"/>
<feature type="domain" description="RING-type" evidence="19">
    <location>
        <begin position="101"/>
        <end position="146"/>
    </location>
</feature>
<dbReference type="AlphaFoldDB" id="A0A1M8A6E8"/>
<dbReference type="InterPro" id="IPR050603">
    <property type="entry name" value="MYST_HAT"/>
</dbReference>
<dbReference type="Gene3D" id="1.10.10.10">
    <property type="entry name" value="Winged helix-like DNA-binding domain superfamily/Winged helix DNA-binding domain"/>
    <property type="match status" value="1"/>
</dbReference>
<dbReference type="InterPro" id="IPR011011">
    <property type="entry name" value="Znf_FYVE_PHD"/>
</dbReference>
<dbReference type="EC" id="2.3.1.48" evidence="3 16"/>
<dbReference type="EMBL" id="LT671823">
    <property type="protein sequence ID" value="SHO77991.1"/>
    <property type="molecule type" value="Genomic_DNA"/>
</dbReference>
<keyword evidence="4 21" id="KW-0808">Transferase</keyword>
<dbReference type="InterPro" id="IPR019787">
    <property type="entry name" value="Znf_PHD-finger"/>
</dbReference>
<dbReference type="PROSITE" id="PS50089">
    <property type="entry name" value="ZF_RING_2"/>
    <property type="match status" value="1"/>
</dbReference>
<dbReference type="InterPro" id="IPR001841">
    <property type="entry name" value="Znf_RING"/>
</dbReference>
<dbReference type="Pfam" id="PF01853">
    <property type="entry name" value="MOZ_SAS"/>
    <property type="match status" value="1"/>
</dbReference>
<dbReference type="Pfam" id="PF00628">
    <property type="entry name" value="PHD"/>
    <property type="match status" value="1"/>
</dbReference>
<dbReference type="OrthoDB" id="787137at2759"/>
<keyword evidence="8" id="KW-0862">Zinc</keyword>
<feature type="region of interest" description="Disordered" evidence="17">
    <location>
        <begin position="1"/>
        <end position="23"/>
    </location>
</feature>
<proteinExistence type="inferred from homology"/>
<keyword evidence="10" id="KW-0007">Acetylation</keyword>
<dbReference type="InterPro" id="IPR040706">
    <property type="entry name" value="Zf-MYST"/>
</dbReference>
<evidence type="ECO:0000256" key="9">
    <source>
        <dbReference type="ARBA" id="ARBA00022853"/>
    </source>
</evidence>
<evidence type="ECO:0000256" key="5">
    <source>
        <dbReference type="ARBA" id="ARBA00022723"/>
    </source>
</evidence>
<evidence type="ECO:0000313" key="22">
    <source>
        <dbReference type="Proteomes" id="UP000186303"/>
    </source>
</evidence>
<dbReference type="CDD" id="cd15526">
    <property type="entry name" value="PHD1_MOZ_d4"/>
    <property type="match status" value="1"/>
</dbReference>
<evidence type="ECO:0000256" key="2">
    <source>
        <dbReference type="ARBA" id="ARBA00010107"/>
    </source>
</evidence>
<dbReference type="VEuPathDB" id="FungiDB:MSYG_2333"/>
<evidence type="ECO:0000256" key="13">
    <source>
        <dbReference type="ARBA" id="ARBA00023242"/>
    </source>
</evidence>
<evidence type="ECO:0000256" key="7">
    <source>
        <dbReference type="ARBA" id="ARBA00022771"/>
    </source>
</evidence>
<dbReference type="SUPFAM" id="SSF57903">
    <property type="entry name" value="FYVE/PHD zinc finger"/>
    <property type="match status" value="1"/>
</dbReference>
<feature type="domain" description="MYST-type HAT" evidence="20">
    <location>
        <begin position="264"/>
        <end position="566"/>
    </location>
</feature>
<name>A0A1M8A6E8_MALS4</name>
<evidence type="ECO:0000256" key="12">
    <source>
        <dbReference type="ARBA" id="ARBA00023163"/>
    </source>
</evidence>
<dbReference type="FunFam" id="3.30.40.10:FF:000005">
    <property type="entry name" value="zinc finger protein isoform X1"/>
    <property type="match status" value="1"/>
</dbReference>
<dbReference type="Gene3D" id="3.40.630.30">
    <property type="match status" value="1"/>
</dbReference>
<keyword evidence="6" id="KW-0677">Repeat</keyword>
<keyword evidence="9" id="KW-0156">Chromatin regulator</keyword>
<dbReference type="InterPro" id="IPR019786">
    <property type="entry name" value="Zinc_finger_PHD-type_CS"/>
</dbReference>
<evidence type="ECO:0000256" key="10">
    <source>
        <dbReference type="ARBA" id="ARBA00022990"/>
    </source>
</evidence>
<dbReference type="InterPro" id="IPR013083">
    <property type="entry name" value="Znf_RING/FYVE/PHD"/>
</dbReference>
<keyword evidence="12" id="KW-0804">Transcription</keyword>
<keyword evidence="7 15" id="KW-0863">Zinc-finger</keyword>
<dbReference type="GO" id="GO:0006357">
    <property type="term" value="P:regulation of transcription by RNA polymerase II"/>
    <property type="evidence" value="ECO:0007669"/>
    <property type="project" value="TreeGrafter"/>
</dbReference>
<dbReference type="STRING" id="1230383.A0A1M8A6E8"/>
<evidence type="ECO:0000259" key="19">
    <source>
        <dbReference type="PROSITE" id="PS50089"/>
    </source>
</evidence>
<dbReference type="GO" id="GO:0008270">
    <property type="term" value="F:zinc ion binding"/>
    <property type="evidence" value="ECO:0007669"/>
    <property type="project" value="UniProtKB-KW"/>
</dbReference>
<dbReference type="PROSITE" id="PS01359">
    <property type="entry name" value="ZF_PHD_1"/>
    <property type="match status" value="1"/>
</dbReference>
<evidence type="ECO:0000259" key="20">
    <source>
        <dbReference type="PROSITE" id="PS51726"/>
    </source>
</evidence>
<dbReference type="InterPro" id="IPR016181">
    <property type="entry name" value="Acyl_CoA_acyltransferase"/>
</dbReference>
<evidence type="ECO:0000256" key="11">
    <source>
        <dbReference type="ARBA" id="ARBA00023015"/>
    </source>
</evidence>
<dbReference type="PROSITE" id="PS51726">
    <property type="entry name" value="MYST_HAT"/>
    <property type="match status" value="1"/>
</dbReference>
<dbReference type="InterPro" id="IPR036388">
    <property type="entry name" value="WH-like_DNA-bd_sf"/>
</dbReference>
<dbReference type="GO" id="GO:0004402">
    <property type="term" value="F:histone acetyltransferase activity"/>
    <property type="evidence" value="ECO:0007669"/>
    <property type="project" value="InterPro"/>
</dbReference>
<keyword evidence="11" id="KW-0805">Transcription regulation</keyword>
<evidence type="ECO:0000256" key="14">
    <source>
        <dbReference type="PIRSR" id="PIRSR602717-51"/>
    </source>
</evidence>
<organism evidence="21 22">
    <name type="scientific">Malassezia sympodialis (strain ATCC 42132)</name>
    <name type="common">Atopic eczema-associated yeast</name>
    <dbReference type="NCBI Taxonomy" id="1230383"/>
    <lineage>
        <taxon>Eukaryota</taxon>
        <taxon>Fungi</taxon>
        <taxon>Dikarya</taxon>
        <taxon>Basidiomycota</taxon>
        <taxon>Ustilaginomycotina</taxon>
        <taxon>Malasseziomycetes</taxon>
        <taxon>Malasseziales</taxon>
        <taxon>Malasseziaceae</taxon>
        <taxon>Malassezia</taxon>
    </lineage>
</organism>
<evidence type="ECO:0000256" key="3">
    <source>
        <dbReference type="ARBA" id="ARBA00013184"/>
    </source>
</evidence>
<dbReference type="SUPFAM" id="SSF55729">
    <property type="entry name" value="Acyl-CoA N-acyltransferases (Nat)"/>
    <property type="match status" value="1"/>
</dbReference>
<dbReference type="GO" id="GO:0005634">
    <property type="term" value="C:nucleus"/>
    <property type="evidence" value="ECO:0007669"/>
    <property type="project" value="UniProtKB-SubCell"/>
</dbReference>